<evidence type="ECO:0000256" key="4">
    <source>
        <dbReference type="ARBA" id="ARBA00047686"/>
    </source>
</evidence>
<dbReference type="EC" id="3.6.1.23" evidence="5"/>
<comment type="pathway">
    <text evidence="5">Pyrimidine metabolism; dUMP biosynthesis; dUMP from dCTP (dUTP route): step 2/2.</text>
</comment>
<dbReference type="AlphaFoldDB" id="D6GS94"/>
<dbReference type="NCBIfam" id="TIGR00576">
    <property type="entry name" value="dut"/>
    <property type="match status" value="1"/>
</dbReference>
<reference evidence="8" key="1">
    <citation type="submission" date="2010-12" db="EMBL/GenBank/DDBJ databases">
        <title>The genome sequence of Filifactor alocis strain ATCC 35896.</title>
        <authorList>
            <consortium name="The Broad Institute Genome Sequencing Platform"/>
            <person name="Ward D."/>
            <person name="Earl A."/>
            <person name="Feldgarden M."/>
            <person name="Young S.K."/>
            <person name="Gargeya S."/>
            <person name="Zeng Q."/>
            <person name="Alvarado L."/>
            <person name="Berlin A."/>
            <person name="Bochicchio J."/>
            <person name="Chapman S.B."/>
            <person name="Chen Z."/>
            <person name="Freedman E."/>
            <person name="Gellesch M."/>
            <person name="Goldberg J."/>
            <person name="Griggs A."/>
            <person name="Gujja S."/>
            <person name="Heilman E."/>
            <person name="Heiman D."/>
            <person name="Howarth C."/>
            <person name="Mehta T."/>
            <person name="Neiman D."/>
            <person name="Pearson M."/>
            <person name="Roberts A."/>
            <person name="Saif S."/>
            <person name="Shea T."/>
            <person name="Shenoy N."/>
            <person name="Sisk P."/>
            <person name="Stolte C."/>
            <person name="Sykes S."/>
            <person name="White J."/>
            <person name="Yandava C."/>
            <person name="Izard J."/>
            <person name="Blanton J.M."/>
            <person name="Baranova O.V."/>
            <person name="Tanner A.C."/>
            <person name="Dewhirst F.E."/>
            <person name="Haas B."/>
            <person name="Nusbaum C."/>
            <person name="Birren B."/>
        </authorList>
    </citation>
    <scope>NUCLEOTIDE SEQUENCE [LARGE SCALE GENOMIC DNA]</scope>
    <source>
        <strain evidence="8">ATCC 35896 / D40 B5</strain>
    </source>
</reference>
<accession>D6GS94</accession>
<dbReference type="GO" id="GO:0046081">
    <property type="term" value="P:dUTP catabolic process"/>
    <property type="evidence" value="ECO:0007669"/>
    <property type="project" value="InterPro"/>
</dbReference>
<dbReference type="GO" id="GO:0004170">
    <property type="term" value="F:dUTP diphosphatase activity"/>
    <property type="evidence" value="ECO:0007669"/>
    <property type="project" value="UniProtKB-UniRule"/>
</dbReference>
<dbReference type="eggNOG" id="COG0756">
    <property type="taxonomic scope" value="Bacteria"/>
</dbReference>
<proteinExistence type="inferred from homology"/>
<dbReference type="InterPro" id="IPR029054">
    <property type="entry name" value="dUTPase-like"/>
</dbReference>
<evidence type="ECO:0000313" key="7">
    <source>
        <dbReference type="EMBL" id="EFE28535.1"/>
    </source>
</evidence>
<feature type="binding site" evidence="5">
    <location>
        <position position="78"/>
    </location>
    <ligand>
        <name>substrate</name>
    </ligand>
</feature>
<dbReference type="InterPro" id="IPR033704">
    <property type="entry name" value="dUTPase_trimeric"/>
</dbReference>
<dbReference type="Pfam" id="PF00692">
    <property type="entry name" value="dUTPase"/>
    <property type="match status" value="1"/>
</dbReference>
<keyword evidence="8" id="KW-1185">Reference proteome</keyword>
<evidence type="ECO:0000259" key="6">
    <source>
        <dbReference type="Pfam" id="PF00692"/>
    </source>
</evidence>
<evidence type="ECO:0000256" key="5">
    <source>
        <dbReference type="HAMAP-Rule" id="MF_00116"/>
    </source>
</evidence>
<dbReference type="PANTHER" id="PTHR11241">
    <property type="entry name" value="DEOXYURIDINE 5'-TRIPHOSPHATE NUCLEOTIDOHYDROLASE"/>
    <property type="match status" value="1"/>
</dbReference>
<dbReference type="STRING" id="546269.HMPREF0389_00451"/>
<dbReference type="GO" id="GO:0000287">
    <property type="term" value="F:magnesium ion binding"/>
    <property type="evidence" value="ECO:0007669"/>
    <property type="project" value="UniProtKB-UniRule"/>
</dbReference>
<evidence type="ECO:0000256" key="2">
    <source>
        <dbReference type="ARBA" id="ARBA00022801"/>
    </source>
</evidence>
<comment type="similarity">
    <text evidence="1 5">Belongs to the dUTPase family.</text>
</comment>
<comment type="cofactor">
    <cofactor evidence="5">
        <name>Mg(2+)</name>
        <dbReference type="ChEBI" id="CHEBI:18420"/>
    </cofactor>
</comment>
<dbReference type="NCBIfam" id="NF001862">
    <property type="entry name" value="PRK00601.1"/>
    <property type="match status" value="1"/>
</dbReference>
<dbReference type="GO" id="GO:0006226">
    <property type="term" value="P:dUMP biosynthetic process"/>
    <property type="evidence" value="ECO:0007669"/>
    <property type="project" value="UniProtKB-UniRule"/>
</dbReference>
<comment type="catalytic activity">
    <reaction evidence="4 5">
        <text>dUTP + H2O = dUMP + diphosphate + H(+)</text>
        <dbReference type="Rhea" id="RHEA:10248"/>
        <dbReference type="ChEBI" id="CHEBI:15377"/>
        <dbReference type="ChEBI" id="CHEBI:15378"/>
        <dbReference type="ChEBI" id="CHEBI:33019"/>
        <dbReference type="ChEBI" id="CHEBI:61555"/>
        <dbReference type="ChEBI" id="CHEBI:246422"/>
        <dbReference type="EC" id="3.6.1.23"/>
    </reaction>
</comment>
<evidence type="ECO:0000313" key="8">
    <source>
        <dbReference type="Proteomes" id="UP000007468"/>
    </source>
</evidence>
<keyword evidence="2 5" id="KW-0378">Hydrolase</keyword>
<sequence>METKKVFFEKIHEDAILPSYAHEGDAGMDLYSVEEVTVSSGDSAMIHTGLKMKLPMHTEGQVRPRSGLALKHQITLLNSPGTIDEGYRGELCIILINHGKKDFVVEKGMKVAQMVIAPVMQVKIEEVSCIGEDTIRGANGFGSSGLR</sequence>
<dbReference type="Proteomes" id="UP000007468">
    <property type="component" value="Chromosome"/>
</dbReference>
<evidence type="ECO:0000256" key="3">
    <source>
        <dbReference type="ARBA" id="ARBA00023080"/>
    </source>
</evidence>
<dbReference type="CDD" id="cd07557">
    <property type="entry name" value="trimeric_dUTPase"/>
    <property type="match status" value="1"/>
</dbReference>
<dbReference type="PATRIC" id="fig|546269.5.peg.200"/>
<keyword evidence="3 5" id="KW-0546">Nucleotide metabolism</keyword>
<dbReference type="Gene3D" id="2.70.40.10">
    <property type="match status" value="1"/>
</dbReference>
<dbReference type="EMBL" id="CP002390">
    <property type="protein sequence ID" value="EFE28535.1"/>
    <property type="molecule type" value="Genomic_DNA"/>
</dbReference>
<keyword evidence="5" id="KW-0479">Metal-binding</keyword>
<comment type="caution">
    <text evidence="5">Lacks conserved residue(s) required for the propagation of feature annotation.</text>
</comment>
<gene>
    <name evidence="5 7" type="primary">dut</name>
    <name evidence="7" type="ordered locus">HMPREF0389_00451</name>
</gene>
<feature type="binding site" evidence="5">
    <location>
        <begin position="65"/>
        <end position="67"/>
    </location>
    <ligand>
        <name>substrate</name>
    </ligand>
</feature>
<name>D6GS94_FILAD</name>
<comment type="function">
    <text evidence="5">This enzyme is involved in nucleotide metabolism: it produces dUMP, the immediate precursor of thymidine nucleotides and it decreases the intracellular concentration of dUTP so that uracil cannot be incorporated into DNA.</text>
</comment>
<organism evidence="7 8">
    <name type="scientific">Filifactor alocis (strain ATCC 35896 / CCUG 47790 / D40 B5)</name>
    <name type="common">Fusobacterium alocis</name>
    <dbReference type="NCBI Taxonomy" id="546269"/>
    <lineage>
        <taxon>Bacteria</taxon>
        <taxon>Bacillati</taxon>
        <taxon>Bacillota</taxon>
        <taxon>Clostridia</taxon>
        <taxon>Peptostreptococcales</taxon>
        <taxon>Filifactoraceae</taxon>
        <taxon>Filifactor</taxon>
    </lineage>
</organism>
<dbReference type="HAMAP" id="MF_00116">
    <property type="entry name" value="dUTPase_bact"/>
    <property type="match status" value="1"/>
</dbReference>
<feature type="domain" description="dUTPase-like" evidence="6">
    <location>
        <begin position="14"/>
        <end position="145"/>
    </location>
</feature>
<dbReference type="SUPFAM" id="SSF51283">
    <property type="entry name" value="dUTPase-like"/>
    <property type="match status" value="1"/>
</dbReference>
<keyword evidence="5" id="KW-0460">Magnesium</keyword>
<dbReference type="PANTHER" id="PTHR11241:SF0">
    <property type="entry name" value="DEOXYURIDINE 5'-TRIPHOSPHATE NUCLEOTIDOHYDROLASE"/>
    <property type="match status" value="1"/>
</dbReference>
<protein>
    <recommendedName>
        <fullName evidence="5">Deoxyuridine 5'-triphosphate nucleotidohydrolase</fullName>
        <shortName evidence="5">dUTPase</shortName>
        <ecNumber evidence="5">3.6.1.23</ecNumber>
    </recommendedName>
    <alternativeName>
        <fullName evidence="5">dUTP pyrophosphatase</fullName>
    </alternativeName>
</protein>
<evidence type="ECO:0000256" key="1">
    <source>
        <dbReference type="ARBA" id="ARBA00006581"/>
    </source>
</evidence>
<dbReference type="KEGG" id="faa:HMPREF0389_00451"/>
<dbReference type="InterPro" id="IPR036157">
    <property type="entry name" value="dUTPase-like_sf"/>
</dbReference>
<feature type="binding site" evidence="5">
    <location>
        <begin position="82"/>
        <end position="84"/>
    </location>
    <ligand>
        <name>substrate</name>
    </ligand>
</feature>
<dbReference type="InterPro" id="IPR008181">
    <property type="entry name" value="dUTPase"/>
</dbReference>
<dbReference type="UniPathway" id="UPA00610">
    <property type="reaction ID" value="UER00666"/>
</dbReference>